<evidence type="ECO:0000313" key="3">
    <source>
        <dbReference type="EMBL" id="MBM9505543.1"/>
    </source>
</evidence>
<feature type="region of interest" description="Disordered" evidence="1">
    <location>
        <begin position="1"/>
        <end position="41"/>
    </location>
</feature>
<dbReference type="InterPro" id="IPR015947">
    <property type="entry name" value="PUA-like_sf"/>
</dbReference>
<dbReference type="PANTHER" id="PTHR46732:SF8">
    <property type="entry name" value="ATP-DEPENDENT PROTEASE LA (LON) DOMAIN PROTEIN"/>
    <property type="match status" value="1"/>
</dbReference>
<evidence type="ECO:0000256" key="1">
    <source>
        <dbReference type="SAM" id="MobiDB-lite"/>
    </source>
</evidence>
<gene>
    <name evidence="3" type="ORF">ITX44_13475</name>
</gene>
<dbReference type="PROSITE" id="PS51787">
    <property type="entry name" value="LON_N"/>
    <property type="match status" value="1"/>
</dbReference>
<dbReference type="SMART" id="SM00464">
    <property type="entry name" value="LON"/>
    <property type="match status" value="1"/>
</dbReference>
<sequence>MAGPRPAAGGSPGRGELRDQPNSGPRVVTGPKGQLLPSPDHRWVGGCSRPRGAGRISATAPSPWAFPANRPAAVRARGTPGEPCGRTLTLLTVTERIALFPLGSPLFPGLALPLNVFEERYRALVKDLMKLPRNTPRRFGVIAIKNGQEVAPTGQDGRTRGAAAGLVDDPLDALYGYGCVAEAAGIAERDSGRFDLVATGVARFRLRSVDASGAYLTGEVEIVPERTGTGARALAPEVARAFATYQQRLAGSRGRGQPAQGLPDDPGELSYLVAAAVVAETPVKQRLLEAEDTASRLKGALRLLRRESAIVEKLPSLPAVELTRQAVSAN</sequence>
<dbReference type="SUPFAM" id="SSF88697">
    <property type="entry name" value="PUA domain-like"/>
    <property type="match status" value="1"/>
</dbReference>
<evidence type="ECO:0000259" key="2">
    <source>
        <dbReference type="PROSITE" id="PS51787"/>
    </source>
</evidence>
<dbReference type="Pfam" id="PF02190">
    <property type="entry name" value="LON_substr_bdg"/>
    <property type="match status" value="1"/>
</dbReference>
<protein>
    <submittedName>
        <fullName evidence="3">LON peptidase substrate-binding domain-containing protein</fullName>
    </submittedName>
</protein>
<keyword evidence="4" id="KW-1185">Reference proteome</keyword>
<feature type="domain" description="Lon N-terminal" evidence="2">
    <location>
        <begin position="94"/>
        <end position="308"/>
    </location>
</feature>
<dbReference type="Gene3D" id="1.20.58.1480">
    <property type="match status" value="1"/>
</dbReference>
<dbReference type="InterPro" id="IPR003111">
    <property type="entry name" value="Lon_prtase_N"/>
</dbReference>
<dbReference type="Proteomes" id="UP000749040">
    <property type="component" value="Unassembled WGS sequence"/>
</dbReference>
<dbReference type="PANTHER" id="PTHR46732">
    <property type="entry name" value="ATP-DEPENDENT PROTEASE LA (LON) DOMAIN PROTEIN"/>
    <property type="match status" value="1"/>
</dbReference>
<proteinExistence type="predicted"/>
<organism evidence="3 4">
    <name type="scientific">Actinacidiphila acididurans</name>
    <dbReference type="NCBI Taxonomy" id="2784346"/>
    <lineage>
        <taxon>Bacteria</taxon>
        <taxon>Bacillati</taxon>
        <taxon>Actinomycetota</taxon>
        <taxon>Actinomycetes</taxon>
        <taxon>Kitasatosporales</taxon>
        <taxon>Streptomycetaceae</taxon>
        <taxon>Actinacidiphila</taxon>
    </lineage>
</organism>
<accession>A0ABS2TQD2</accession>
<comment type="caution">
    <text evidence="3">The sequence shown here is derived from an EMBL/GenBank/DDBJ whole genome shotgun (WGS) entry which is preliminary data.</text>
</comment>
<evidence type="ECO:0000313" key="4">
    <source>
        <dbReference type="Proteomes" id="UP000749040"/>
    </source>
</evidence>
<dbReference type="InterPro" id="IPR046336">
    <property type="entry name" value="Lon_prtase_N_sf"/>
</dbReference>
<reference evidence="3 4" key="1">
    <citation type="submission" date="2021-01" db="EMBL/GenBank/DDBJ databases">
        <title>Streptomyces acididurans sp. nov., isolated from a peat swamp forest soil.</title>
        <authorList>
            <person name="Chantavorakit T."/>
            <person name="Duangmal K."/>
        </authorList>
    </citation>
    <scope>NUCLEOTIDE SEQUENCE [LARGE SCALE GENOMIC DNA]</scope>
    <source>
        <strain evidence="3 4">KK5PA1</strain>
    </source>
</reference>
<dbReference type="EMBL" id="JADKYB010000006">
    <property type="protein sequence ID" value="MBM9505543.1"/>
    <property type="molecule type" value="Genomic_DNA"/>
</dbReference>
<name>A0ABS2TQD2_9ACTN</name>
<dbReference type="Gene3D" id="2.30.130.40">
    <property type="entry name" value="LON domain-like"/>
    <property type="match status" value="1"/>
</dbReference>